<feature type="domain" description="O-antigen ligase-related" evidence="6">
    <location>
        <begin position="254"/>
        <end position="405"/>
    </location>
</feature>
<keyword evidence="3 5" id="KW-1133">Transmembrane helix</keyword>
<dbReference type="OrthoDB" id="9783389at2"/>
<feature type="transmembrane region" description="Helical" evidence="5">
    <location>
        <begin position="18"/>
        <end position="35"/>
    </location>
</feature>
<feature type="transmembrane region" description="Helical" evidence="5">
    <location>
        <begin position="244"/>
        <end position="265"/>
    </location>
</feature>
<feature type="transmembrane region" description="Helical" evidence="5">
    <location>
        <begin position="397"/>
        <end position="421"/>
    </location>
</feature>
<feature type="transmembrane region" description="Helical" evidence="5">
    <location>
        <begin position="129"/>
        <end position="149"/>
    </location>
</feature>
<feature type="transmembrane region" description="Helical" evidence="5">
    <location>
        <begin position="75"/>
        <end position="93"/>
    </location>
</feature>
<dbReference type="EMBL" id="MTHD01000002">
    <property type="protein sequence ID" value="OMG55111.1"/>
    <property type="molecule type" value="Genomic_DNA"/>
</dbReference>
<evidence type="ECO:0000313" key="7">
    <source>
        <dbReference type="EMBL" id="OMG55111.1"/>
    </source>
</evidence>
<dbReference type="RefSeq" id="WP_076093830.1">
    <property type="nucleotide sequence ID" value="NZ_MTHD01000002.1"/>
</dbReference>
<feature type="transmembrane region" description="Helical" evidence="5">
    <location>
        <begin position="297"/>
        <end position="318"/>
    </location>
</feature>
<name>A0A1R1I8N4_9RHOO</name>
<organism evidence="7 8">
    <name type="scientific">Azonexus hydrophilus</name>
    <dbReference type="NCBI Taxonomy" id="418702"/>
    <lineage>
        <taxon>Bacteria</taxon>
        <taxon>Pseudomonadati</taxon>
        <taxon>Pseudomonadota</taxon>
        <taxon>Betaproteobacteria</taxon>
        <taxon>Rhodocyclales</taxon>
        <taxon>Azonexaceae</taxon>
        <taxon>Azonexus</taxon>
    </lineage>
</organism>
<dbReference type="AlphaFoldDB" id="A0A1R1I8N4"/>
<proteinExistence type="predicted"/>
<keyword evidence="2 5" id="KW-0812">Transmembrane</keyword>
<feature type="transmembrane region" description="Helical" evidence="5">
    <location>
        <begin position="41"/>
        <end position="63"/>
    </location>
</feature>
<comment type="subcellular location">
    <subcellularLocation>
        <location evidence="1">Membrane</location>
        <topology evidence="1">Multi-pass membrane protein</topology>
    </subcellularLocation>
</comment>
<feature type="transmembrane region" description="Helical" evidence="5">
    <location>
        <begin position="204"/>
        <end position="223"/>
    </location>
</feature>
<evidence type="ECO:0000256" key="2">
    <source>
        <dbReference type="ARBA" id="ARBA00022692"/>
    </source>
</evidence>
<evidence type="ECO:0000256" key="4">
    <source>
        <dbReference type="ARBA" id="ARBA00023136"/>
    </source>
</evidence>
<keyword evidence="4 5" id="KW-0472">Membrane</keyword>
<dbReference type="InterPro" id="IPR051533">
    <property type="entry name" value="WaaL-like"/>
</dbReference>
<feature type="transmembrane region" description="Helical" evidence="5">
    <location>
        <begin position="430"/>
        <end position="448"/>
    </location>
</feature>
<evidence type="ECO:0000313" key="8">
    <source>
        <dbReference type="Proteomes" id="UP000187526"/>
    </source>
</evidence>
<keyword evidence="8" id="KW-1185">Reference proteome</keyword>
<dbReference type="InterPro" id="IPR007016">
    <property type="entry name" value="O-antigen_ligase-rel_domated"/>
</dbReference>
<evidence type="ECO:0000259" key="6">
    <source>
        <dbReference type="Pfam" id="PF04932"/>
    </source>
</evidence>
<gene>
    <name evidence="7" type="ORF">BJN45_08155</name>
</gene>
<accession>A0A1R1I8N4</accession>
<sequence length="486" mass="53187">MSDSVAVQSRSAESVNDLWVFRGLLALLCWIPLPLGSNRVFAGGILIVWAMILLLATMVVWRHHGDALLERLRPFRWPIILLGLFVLIPWIQLLPLPAGVLGAISPETLAVVEGVAPLRLSLDPHQTQFYAALSFAYWSVFVIALLTVRSSRRLDLLAVVIVGSGVFQAILGATLFSVGASYTLFFSDVMHDRVKGAFVYHNHMAGYMELCLSMGIGLMLVRLGNDAGTGARHWRSRVSAVMDFMLSPKMLLRLMLVIMVIALVLTRSRMGNGGFFAAMIIVGSVYILLSRKTAPRAVALIASLIIIDVLVIGTWVGLEKVVSRVQETSMTIEGEGREESVELRLIAARHAMDMVEDFPVLGTGAGSFYGTYIRYRTSRHGYFDHAHNDYVQIAAEFGLTGLALLGGFVLLTLVTGVRILVRRRSSLPRGIAFGSLMAMVALIIHSWVDFNLQIPANAMTLVVIMAMAWCAYALPSGGASRKCPES</sequence>
<dbReference type="Proteomes" id="UP000187526">
    <property type="component" value="Unassembled WGS sequence"/>
</dbReference>
<feature type="transmembrane region" description="Helical" evidence="5">
    <location>
        <begin position="271"/>
        <end position="290"/>
    </location>
</feature>
<protein>
    <recommendedName>
        <fullName evidence="6">O-antigen ligase-related domain-containing protein</fullName>
    </recommendedName>
</protein>
<dbReference type="STRING" id="418702.BJN45_08155"/>
<dbReference type="PANTHER" id="PTHR37422">
    <property type="entry name" value="TEICHURONIC ACID BIOSYNTHESIS PROTEIN TUAE"/>
    <property type="match status" value="1"/>
</dbReference>
<evidence type="ECO:0000256" key="5">
    <source>
        <dbReference type="SAM" id="Phobius"/>
    </source>
</evidence>
<comment type="caution">
    <text evidence="7">The sequence shown here is derived from an EMBL/GenBank/DDBJ whole genome shotgun (WGS) entry which is preliminary data.</text>
</comment>
<dbReference type="PANTHER" id="PTHR37422:SF13">
    <property type="entry name" value="LIPOPOLYSACCHARIDE BIOSYNTHESIS PROTEIN PA4999-RELATED"/>
    <property type="match status" value="1"/>
</dbReference>
<reference evidence="7 8" key="1">
    <citation type="submission" date="2016-10" db="EMBL/GenBank/DDBJ databases">
        <title>Alkaliphiles isolated from bioreactors.</title>
        <authorList>
            <person name="Salah Z."/>
            <person name="Rout S.P."/>
            <person name="Humphreys P.N."/>
        </authorList>
    </citation>
    <scope>NUCLEOTIDE SEQUENCE [LARGE SCALE GENOMIC DNA]</scope>
    <source>
        <strain evidence="7 8">ZS02</strain>
    </source>
</reference>
<evidence type="ECO:0000256" key="1">
    <source>
        <dbReference type="ARBA" id="ARBA00004141"/>
    </source>
</evidence>
<dbReference type="Pfam" id="PF04932">
    <property type="entry name" value="Wzy_C"/>
    <property type="match status" value="1"/>
</dbReference>
<feature type="transmembrane region" description="Helical" evidence="5">
    <location>
        <begin position="454"/>
        <end position="474"/>
    </location>
</feature>
<feature type="transmembrane region" description="Helical" evidence="5">
    <location>
        <begin position="156"/>
        <end position="184"/>
    </location>
</feature>
<evidence type="ECO:0000256" key="3">
    <source>
        <dbReference type="ARBA" id="ARBA00022989"/>
    </source>
</evidence>
<dbReference type="GO" id="GO:0016020">
    <property type="term" value="C:membrane"/>
    <property type="evidence" value="ECO:0007669"/>
    <property type="project" value="UniProtKB-SubCell"/>
</dbReference>